<dbReference type="EMBL" id="LR796479">
    <property type="protein sequence ID" value="CAB4146926.1"/>
    <property type="molecule type" value="Genomic_DNA"/>
</dbReference>
<feature type="compositionally biased region" description="Polar residues" evidence="1">
    <location>
        <begin position="10"/>
        <end position="28"/>
    </location>
</feature>
<evidence type="ECO:0000256" key="2">
    <source>
        <dbReference type="SAM" id="Phobius"/>
    </source>
</evidence>
<accession>A0A6J5MP82</accession>
<keyword evidence="2" id="KW-0812">Transmembrane</keyword>
<name>A0A6J5MP82_9CAUD</name>
<feature type="transmembrane region" description="Helical" evidence="2">
    <location>
        <begin position="109"/>
        <end position="126"/>
    </location>
</feature>
<gene>
    <name evidence="3" type="ORF">UFOVP509_3</name>
</gene>
<keyword evidence="2" id="KW-0472">Membrane</keyword>
<organism evidence="3">
    <name type="scientific">uncultured Caudovirales phage</name>
    <dbReference type="NCBI Taxonomy" id="2100421"/>
    <lineage>
        <taxon>Viruses</taxon>
        <taxon>Duplodnaviria</taxon>
        <taxon>Heunggongvirae</taxon>
        <taxon>Uroviricota</taxon>
        <taxon>Caudoviricetes</taxon>
        <taxon>Peduoviridae</taxon>
        <taxon>Maltschvirus</taxon>
        <taxon>Maltschvirus maltsch</taxon>
    </lineage>
</organism>
<evidence type="ECO:0000256" key="1">
    <source>
        <dbReference type="SAM" id="MobiDB-lite"/>
    </source>
</evidence>
<keyword evidence="2" id="KW-1133">Transmembrane helix</keyword>
<evidence type="ECO:0000313" key="3">
    <source>
        <dbReference type="EMBL" id="CAB4146926.1"/>
    </source>
</evidence>
<feature type="transmembrane region" description="Helical" evidence="2">
    <location>
        <begin position="77"/>
        <end position="97"/>
    </location>
</feature>
<reference evidence="3" key="1">
    <citation type="submission" date="2020-04" db="EMBL/GenBank/DDBJ databases">
        <authorList>
            <person name="Chiriac C."/>
            <person name="Salcher M."/>
            <person name="Ghai R."/>
            <person name="Kavagutti S V."/>
        </authorList>
    </citation>
    <scope>NUCLEOTIDE SEQUENCE</scope>
</reference>
<protein>
    <submittedName>
        <fullName evidence="3">Uncharacterized protein</fullName>
    </submittedName>
</protein>
<sequence length="170" mass="19063">MTLEQRPRAPQQQEHGGNQRATNRQYAQSDGCVSHRRSTIAPLVVVSRSGVQVVRDEAKLHPAVRRRFQERRRRGPMVVWGNGIMTGLCIGYVSSVAAHGLDAWTEPSTLIAVASIIFAGGQMVSARNEDRRRIAKLEETSVSKEQFTSLTESVHEMNMKIDRLIERGQK</sequence>
<proteinExistence type="predicted"/>
<feature type="region of interest" description="Disordered" evidence="1">
    <location>
        <begin position="1"/>
        <end position="32"/>
    </location>
</feature>